<evidence type="ECO:0000259" key="1">
    <source>
        <dbReference type="Pfam" id="PF01408"/>
    </source>
</evidence>
<dbReference type="EMBL" id="BAABGA010000120">
    <property type="protein sequence ID" value="GAA4472072.1"/>
    <property type="molecule type" value="Genomic_DNA"/>
</dbReference>
<dbReference type="InterPro" id="IPR036291">
    <property type="entry name" value="NAD(P)-bd_dom_sf"/>
</dbReference>
<gene>
    <name evidence="3" type="ORF">GCM10023156_67790</name>
</gene>
<protein>
    <submittedName>
        <fullName evidence="3">Gfo/Idh/MocA family oxidoreductase</fullName>
    </submittedName>
</protein>
<dbReference type="RefSeq" id="WP_339936415.1">
    <property type="nucleotide sequence ID" value="NZ_BAABGA010000120.1"/>
</dbReference>
<dbReference type="Pfam" id="PF22725">
    <property type="entry name" value="GFO_IDH_MocA_C3"/>
    <property type="match status" value="1"/>
</dbReference>
<feature type="domain" description="GFO/IDH/MocA-like oxidoreductase" evidence="2">
    <location>
        <begin position="138"/>
        <end position="250"/>
    </location>
</feature>
<organism evidence="3 4">
    <name type="scientific">Novipirellula rosea</name>
    <dbReference type="NCBI Taxonomy" id="1031540"/>
    <lineage>
        <taxon>Bacteria</taxon>
        <taxon>Pseudomonadati</taxon>
        <taxon>Planctomycetota</taxon>
        <taxon>Planctomycetia</taxon>
        <taxon>Pirellulales</taxon>
        <taxon>Pirellulaceae</taxon>
        <taxon>Novipirellula</taxon>
    </lineage>
</organism>
<dbReference type="SUPFAM" id="SSF55347">
    <property type="entry name" value="Glyceraldehyde-3-phosphate dehydrogenase-like, C-terminal domain"/>
    <property type="match status" value="1"/>
</dbReference>
<evidence type="ECO:0000259" key="2">
    <source>
        <dbReference type="Pfam" id="PF22725"/>
    </source>
</evidence>
<reference evidence="4" key="1">
    <citation type="journal article" date="2019" name="Int. J. Syst. Evol. Microbiol.">
        <title>The Global Catalogue of Microorganisms (GCM) 10K type strain sequencing project: providing services to taxonomists for standard genome sequencing and annotation.</title>
        <authorList>
            <consortium name="The Broad Institute Genomics Platform"/>
            <consortium name="The Broad Institute Genome Sequencing Center for Infectious Disease"/>
            <person name="Wu L."/>
            <person name="Ma J."/>
        </authorList>
    </citation>
    <scope>NUCLEOTIDE SEQUENCE [LARGE SCALE GENOMIC DNA]</scope>
    <source>
        <strain evidence="4">JCM 17759</strain>
    </source>
</reference>
<dbReference type="InterPro" id="IPR000683">
    <property type="entry name" value="Gfo/Idh/MocA-like_OxRdtase_N"/>
</dbReference>
<dbReference type="Gene3D" id="3.40.50.720">
    <property type="entry name" value="NAD(P)-binding Rossmann-like Domain"/>
    <property type="match status" value="1"/>
</dbReference>
<dbReference type="InterPro" id="IPR055170">
    <property type="entry name" value="GFO_IDH_MocA-like_dom"/>
</dbReference>
<feature type="domain" description="Gfo/Idh/MocA-like oxidoreductase N-terminal" evidence="1">
    <location>
        <begin position="9"/>
        <end position="123"/>
    </location>
</feature>
<evidence type="ECO:0000313" key="3">
    <source>
        <dbReference type="EMBL" id="GAA4472072.1"/>
    </source>
</evidence>
<dbReference type="SUPFAM" id="SSF51735">
    <property type="entry name" value="NAD(P)-binding Rossmann-fold domains"/>
    <property type="match status" value="1"/>
</dbReference>
<evidence type="ECO:0000313" key="4">
    <source>
        <dbReference type="Proteomes" id="UP001500840"/>
    </source>
</evidence>
<accession>A0ABP8NVI9</accession>
<proteinExistence type="predicted"/>
<dbReference type="Proteomes" id="UP001500840">
    <property type="component" value="Unassembled WGS sequence"/>
</dbReference>
<keyword evidence="4" id="KW-1185">Reference proteome</keyword>
<sequence length="326" mass="36137">MSGEGSITRFGVLGTGRITRRLVADIQSTDGAEVTAIASRTSERARWHADQYGIAAAVEGYESLLVRDDVDAVYVALPPSMHAEWAIAAAKAGKHVLCEKPLTLSTKQSLAVHLACEAHSVRLLDATGWLHHERTEMFRRWLDEGRFGKIGHISAAVSFFRPFITGEHRLDPALGGGCLLDLGWYVCSLARFIAGGLPNRVVAGRVVRQGVAQRITAMMWFDHDVTATLSCGYDTSTRKWFEVAGSDASLVCDDFTRPWHDRPARCWIHDATGGVEQFPFEGNQERRMIAKFISDEPLDVYQQQALDTQHMIDAINESVELAHDEM</sequence>
<dbReference type="PANTHER" id="PTHR46368">
    <property type="match status" value="1"/>
</dbReference>
<comment type="caution">
    <text evidence="3">The sequence shown here is derived from an EMBL/GenBank/DDBJ whole genome shotgun (WGS) entry which is preliminary data.</text>
</comment>
<dbReference type="PANTHER" id="PTHR46368:SF4">
    <property type="entry name" value="OS10G0403700 PROTEIN"/>
    <property type="match status" value="1"/>
</dbReference>
<name>A0ABP8NVI9_9BACT</name>
<dbReference type="Gene3D" id="3.30.360.10">
    <property type="entry name" value="Dihydrodipicolinate Reductase, domain 2"/>
    <property type="match status" value="1"/>
</dbReference>
<dbReference type="Pfam" id="PF01408">
    <property type="entry name" value="GFO_IDH_MocA"/>
    <property type="match status" value="1"/>
</dbReference>